<dbReference type="EMBL" id="UYJE01000636">
    <property type="protein sequence ID" value="VDH94736.1"/>
    <property type="molecule type" value="Genomic_DNA"/>
</dbReference>
<evidence type="ECO:0000313" key="2">
    <source>
        <dbReference type="Proteomes" id="UP000596742"/>
    </source>
</evidence>
<gene>
    <name evidence="1" type="ORF">MGAL_10B011279</name>
</gene>
<organism evidence="1 2">
    <name type="scientific">Mytilus galloprovincialis</name>
    <name type="common">Mediterranean mussel</name>
    <dbReference type="NCBI Taxonomy" id="29158"/>
    <lineage>
        <taxon>Eukaryota</taxon>
        <taxon>Metazoa</taxon>
        <taxon>Spiralia</taxon>
        <taxon>Lophotrochozoa</taxon>
        <taxon>Mollusca</taxon>
        <taxon>Bivalvia</taxon>
        <taxon>Autobranchia</taxon>
        <taxon>Pteriomorphia</taxon>
        <taxon>Mytilida</taxon>
        <taxon>Mytiloidea</taxon>
        <taxon>Mytilidae</taxon>
        <taxon>Mytilinae</taxon>
        <taxon>Mytilus</taxon>
    </lineage>
</organism>
<proteinExistence type="predicted"/>
<name>A0A8B6BSC4_MYTGA</name>
<sequence>MLRLTTETPSGLDCARDFLRGVVECVKRVSLCEYHYFTSKKTSGYESPKQYLSLVQFPKFQRDKPYSISKEDVKLVFEFRERYGKGVRQRSVRADTTKFNAETPSGLDCARDFLRGVVECVKRVSLCEYHYFTSKKTSGYESPKQYLSLVQFPKFQRDKPYSISKEDVKLVFEFRERYGKGVRQRSVRADTTKFNAESVIPPLLPGQVVYTLDEKIYNRLTSSLLADTMTINEKVSETFKEEEFVLSCERTRRSRTVKKTRHLVDFY</sequence>
<keyword evidence="2" id="KW-1185">Reference proteome</keyword>
<protein>
    <submittedName>
        <fullName evidence="1">Uncharacterized protein</fullName>
    </submittedName>
</protein>
<dbReference type="AlphaFoldDB" id="A0A8B6BSC4"/>
<evidence type="ECO:0000313" key="1">
    <source>
        <dbReference type="EMBL" id="VDH94736.1"/>
    </source>
</evidence>
<dbReference type="OrthoDB" id="5973315at2759"/>
<comment type="caution">
    <text evidence="1">The sequence shown here is derived from an EMBL/GenBank/DDBJ whole genome shotgun (WGS) entry which is preliminary data.</text>
</comment>
<dbReference type="Proteomes" id="UP000596742">
    <property type="component" value="Unassembled WGS sequence"/>
</dbReference>
<accession>A0A8B6BSC4</accession>
<reference evidence="1" key="1">
    <citation type="submission" date="2018-11" db="EMBL/GenBank/DDBJ databases">
        <authorList>
            <person name="Alioto T."/>
            <person name="Alioto T."/>
        </authorList>
    </citation>
    <scope>NUCLEOTIDE SEQUENCE</scope>
</reference>